<keyword evidence="2" id="KW-0732">Signal</keyword>
<feature type="region of interest" description="Disordered" evidence="1">
    <location>
        <begin position="27"/>
        <end position="69"/>
    </location>
</feature>
<feature type="signal peptide" evidence="2">
    <location>
        <begin position="1"/>
        <end position="15"/>
    </location>
</feature>
<feature type="domain" description="Deacetylase PdaC" evidence="3">
    <location>
        <begin position="67"/>
        <end position="151"/>
    </location>
</feature>
<sequence length="276" mass="29542">MIKHMLAGAAVVALAACSLPEDVSDDVGVTAPGAPDAPEAPDAPIAGDVTYENNSKGNSGGEGGTREFSYSWPGQVAEIPALAAELETRRDAQLAEQKEWWADALADCPEESASCRNLSFELSWQVVADTPRFLSLSHGFYMYTGGAHGNSGRGALIWDREAEASIEPKAMFTSIDELDAAISETACTMLNEERGKRRGGESYGDEGEWPNQCVTMEETVLFVGSSGGDKFDRLGVYYAPYIAGAYAEGDFEFILPVTQAVIDAVKPEYRGAFAVK</sequence>
<keyword evidence="5" id="KW-1185">Reference proteome</keyword>
<dbReference type="AlphaFoldDB" id="A0A9X1F5P5"/>
<name>A0A9X1F5P5_9SPHN</name>
<dbReference type="Pfam" id="PF13739">
    <property type="entry name" value="PdaC"/>
    <property type="match status" value="1"/>
</dbReference>
<gene>
    <name evidence="4" type="ORF">KCG46_06875</name>
</gene>
<evidence type="ECO:0000313" key="4">
    <source>
        <dbReference type="EMBL" id="MBV7259295.1"/>
    </source>
</evidence>
<evidence type="ECO:0000259" key="3">
    <source>
        <dbReference type="Pfam" id="PF13739"/>
    </source>
</evidence>
<feature type="chain" id="PRO_5040754998" evidence="2">
    <location>
        <begin position="16"/>
        <end position="276"/>
    </location>
</feature>
<feature type="compositionally biased region" description="Low complexity" evidence="1">
    <location>
        <begin position="31"/>
        <end position="57"/>
    </location>
</feature>
<dbReference type="EMBL" id="JAGSPC010000001">
    <property type="protein sequence ID" value="MBV7259295.1"/>
    <property type="molecule type" value="Genomic_DNA"/>
</dbReference>
<dbReference type="InterPro" id="IPR025303">
    <property type="entry name" value="PdaC"/>
</dbReference>
<protein>
    <submittedName>
        <fullName evidence="4">DUF4163 domain-containing protein</fullName>
    </submittedName>
</protein>
<reference evidence="4" key="1">
    <citation type="submission" date="2021-04" db="EMBL/GenBank/DDBJ databases">
        <authorList>
            <person name="Pira H."/>
            <person name="Risdian C."/>
            <person name="Wink J."/>
        </authorList>
    </citation>
    <scope>NUCLEOTIDE SEQUENCE</scope>
    <source>
        <strain evidence="4">WH158</strain>
    </source>
</reference>
<evidence type="ECO:0000256" key="2">
    <source>
        <dbReference type="SAM" id="SignalP"/>
    </source>
</evidence>
<dbReference type="Proteomes" id="UP001138681">
    <property type="component" value="Unassembled WGS sequence"/>
</dbReference>
<comment type="caution">
    <text evidence="4">The sequence shown here is derived from an EMBL/GenBank/DDBJ whole genome shotgun (WGS) entry which is preliminary data.</text>
</comment>
<evidence type="ECO:0000313" key="5">
    <source>
        <dbReference type="Proteomes" id="UP001138681"/>
    </source>
</evidence>
<dbReference type="PROSITE" id="PS51257">
    <property type="entry name" value="PROKAR_LIPOPROTEIN"/>
    <property type="match status" value="1"/>
</dbReference>
<evidence type="ECO:0000256" key="1">
    <source>
        <dbReference type="SAM" id="MobiDB-lite"/>
    </source>
</evidence>
<proteinExistence type="predicted"/>
<organism evidence="4 5">
    <name type="scientific">Erythrobacter crassostreae</name>
    <dbReference type="NCBI Taxonomy" id="2828328"/>
    <lineage>
        <taxon>Bacteria</taxon>
        <taxon>Pseudomonadati</taxon>
        <taxon>Pseudomonadota</taxon>
        <taxon>Alphaproteobacteria</taxon>
        <taxon>Sphingomonadales</taxon>
        <taxon>Erythrobacteraceae</taxon>
        <taxon>Erythrobacter/Porphyrobacter group</taxon>
        <taxon>Erythrobacter</taxon>
    </lineage>
</organism>
<dbReference type="RefSeq" id="WP_218404534.1">
    <property type="nucleotide sequence ID" value="NZ_JAGSPC010000001.1"/>
</dbReference>
<accession>A0A9X1F5P5</accession>